<keyword evidence="9" id="KW-0805">Transcription regulation</keyword>
<dbReference type="GO" id="GO:0008380">
    <property type="term" value="P:RNA splicing"/>
    <property type="evidence" value="ECO:0007669"/>
    <property type="project" value="UniProtKB-KW"/>
</dbReference>
<comment type="caution">
    <text evidence="17">The sequence shown here is derived from an EMBL/GenBank/DDBJ whole genome shotgun (WGS) entry which is preliminary data.</text>
</comment>
<dbReference type="PANTHER" id="PTHR21737">
    <property type="entry name" value="POLYGLUTAMINE BINDING PROTEIN 1/MARVEL MEMBRANE-ASSOCIATING DOMAIN CONTAINING 3"/>
    <property type="match status" value="1"/>
</dbReference>
<keyword evidence="12" id="KW-0539">Nucleus</keyword>
<keyword evidence="7" id="KW-0677">Repeat</keyword>
<keyword evidence="18" id="KW-1185">Reference proteome</keyword>
<evidence type="ECO:0000256" key="12">
    <source>
        <dbReference type="ARBA" id="ARBA00023242"/>
    </source>
</evidence>
<evidence type="ECO:0000256" key="1">
    <source>
        <dbReference type="ARBA" id="ARBA00004324"/>
    </source>
</evidence>
<dbReference type="AlphaFoldDB" id="A0ABD2Y9X7"/>
<evidence type="ECO:0000256" key="8">
    <source>
        <dbReference type="ARBA" id="ARBA00022859"/>
    </source>
</evidence>
<dbReference type="GO" id="GO:0045087">
    <property type="term" value="P:innate immune response"/>
    <property type="evidence" value="ECO:0007669"/>
    <property type="project" value="UniProtKB-KW"/>
</dbReference>
<dbReference type="SMART" id="SM00456">
    <property type="entry name" value="WW"/>
    <property type="match status" value="2"/>
</dbReference>
<keyword evidence="8" id="KW-0391">Immunity</keyword>
<evidence type="ECO:0000256" key="9">
    <source>
        <dbReference type="ARBA" id="ARBA00023015"/>
    </source>
</evidence>
<evidence type="ECO:0000313" key="18">
    <source>
        <dbReference type="Proteomes" id="UP001630127"/>
    </source>
</evidence>
<feature type="compositionally biased region" description="Basic residues" evidence="15">
    <location>
        <begin position="361"/>
        <end position="370"/>
    </location>
</feature>
<dbReference type="Pfam" id="PF00397">
    <property type="entry name" value="WW"/>
    <property type="match status" value="2"/>
</dbReference>
<sequence length="461" mass="50746">MQTYMESSASQRHPENQNDIETAVQNAVLHEQEIATQQIIQSQREAGSGNGTSESRIDILSGRHDPNALKEHLLKMTSEHRTQMALKRGKSTFAEEGNLEIGNGYGVPGGGAYHIASKHSITTSINEIDGHETSQSIIEHGSESELKPAVKELPEYLKQKLRARGILKDDSKTMNHALSDNSTETVSSQNMEIGELPPGWIEARDPASGSLYYHNESSGRSQWERPSHTASVLPSASRSQLPEDWQEAVDETTGQTYYYNRKTNASQWVHPATSLQITSQPVRDDSSISKKCMECGGWGVGLVQTWGYCNHCTRVLNLPQSQYLSVKMENIHHNSNAANTGEISDKKFSRQRSNTKPPMGRGHKRDTRKRSYSEDDELDPMDPSSYSDAPRGGWVVGLKGVQPRAADTTATGPLFQQRPYPSPGAVLRKNAEIASQKKKSNSNFAAISKRGDGSDGLGDAD</sequence>
<keyword evidence="10" id="KW-0804">Transcription</keyword>
<feature type="domain" description="WW" evidence="16">
    <location>
        <begin position="239"/>
        <end position="273"/>
    </location>
</feature>
<feature type="region of interest" description="Disordered" evidence="15">
    <location>
        <begin position="405"/>
        <end position="461"/>
    </location>
</feature>
<protein>
    <recommendedName>
        <fullName evidence="3">Polyglutamine-binding protein 1</fullName>
    </recommendedName>
    <alternativeName>
        <fullName evidence="13">Polyglutamine tract-binding protein 1</fullName>
    </alternativeName>
</protein>
<feature type="region of interest" description="Disordered" evidence="15">
    <location>
        <begin position="212"/>
        <end position="245"/>
    </location>
</feature>
<feature type="region of interest" description="Disordered" evidence="15">
    <location>
        <begin position="42"/>
        <end position="63"/>
    </location>
</feature>
<keyword evidence="4" id="KW-0597">Phosphoprotein</keyword>
<reference evidence="17 18" key="1">
    <citation type="submission" date="2024-11" db="EMBL/GenBank/DDBJ databases">
        <title>A near-complete genome assembly of Cinchona calisaya.</title>
        <authorList>
            <person name="Lian D.C."/>
            <person name="Zhao X.W."/>
            <person name="Wei L."/>
        </authorList>
    </citation>
    <scope>NUCLEOTIDE SEQUENCE [LARGE SCALE GENOMIC DNA]</scope>
    <source>
        <tissue evidence="17">Nenye</tissue>
    </source>
</reference>
<gene>
    <name evidence="17" type="ORF">ACH5RR_034110</name>
</gene>
<dbReference type="Gene3D" id="2.20.70.10">
    <property type="match status" value="2"/>
</dbReference>
<dbReference type="InterPro" id="IPR001202">
    <property type="entry name" value="WW_dom"/>
</dbReference>
<evidence type="ECO:0000256" key="6">
    <source>
        <dbReference type="ARBA" id="ARBA00022664"/>
    </source>
</evidence>
<keyword evidence="11" id="KW-0508">mRNA splicing</keyword>
<comment type="subcellular location">
    <subcellularLocation>
        <location evidence="2">Cytoplasmic granule</location>
    </subcellularLocation>
    <subcellularLocation>
        <location evidence="1">Nucleus speckle</location>
    </subcellularLocation>
</comment>
<dbReference type="GO" id="GO:0016607">
    <property type="term" value="C:nuclear speck"/>
    <property type="evidence" value="ECO:0007669"/>
    <property type="project" value="UniProtKB-SubCell"/>
</dbReference>
<dbReference type="Gene3D" id="3.40.30.10">
    <property type="entry name" value="Glutaredoxin"/>
    <property type="match status" value="1"/>
</dbReference>
<comment type="subunit">
    <text evidence="14">Interacts with POU3F2/Brn-2, ATXN1, TXNL4A, HTT and AR. Interaction with ATXN1 correlates positively with the length of the polyglutamine tract. Interacts with RNA polymerase II large subunit in a phosphorylation-dependent manner. Forms a ternary complex with ATXN1 mutant and phosphorylated RNA polymerase II. Interacts (via C-terminus) with TXNL4A and CD2BP2. Interacts (via WW domain) with ATN1 and SF3B1, and may interact with additional splice factors. Interacts (via WW domain) with WBP11; Leading to reduce interaction between PQBP1 and TXNL4A. Interacts with CAPRIN1. Interacts with DDX1. Interacts with SFPQ. Interacts with KHSRP.</text>
</comment>
<organism evidence="17 18">
    <name type="scientific">Cinchona calisaya</name>
    <dbReference type="NCBI Taxonomy" id="153742"/>
    <lineage>
        <taxon>Eukaryota</taxon>
        <taxon>Viridiplantae</taxon>
        <taxon>Streptophyta</taxon>
        <taxon>Embryophyta</taxon>
        <taxon>Tracheophyta</taxon>
        <taxon>Spermatophyta</taxon>
        <taxon>Magnoliopsida</taxon>
        <taxon>eudicotyledons</taxon>
        <taxon>Gunneridae</taxon>
        <taxon>Pentapetalae</taxon>
        <taxon>asterids</taxon>
        <taxon>lamiids</taxon>
        <taxon>Gentianales</taxon>
        <taxon>Rubiaceae</taxon>
        <taxon>Cinchonoideae</taxon>
        <taxon>Cinchoneae</taxon>
        <taxon>Cinchona</taxon>
    </lineage>
</organism>
<dbReference type="PANTHER" id="PTHR21737:SF3">
    <property type="entry name" value="POLYGLUTAMINE-BINDING PROTEIN 1"/>
    <property type="match status" value="1"/>
</dbReference>
<keyword evidence="6" id="KW-0507">mRNA processing</keyword>
<evidence type="ECO:0000256" key="15">
    <source>
        <dbReference type="SAM" id="MobiDB-lite"/>
    </source>
</evidence>
<accession>A0ABD2Y9X7</accession>
<dbReference type="PROSITE" id="PS01159">
    <property type="entry name" value="WW_DOMAIN_1"/>
    <property type="match status" value="2"/>
</dbReference>
<dbReference type="GO" id="GO:0006397">
    <property type="term" value="P:mRNA processing"/>
    <property type="evidence" value="ECO:0007669"/>
    <property type="project" value="UniProtKB-KW"/>
</dbReference>
<dbReference type="PROSITE" id="PS50020">
    <property type="entry name" value="WW_DOMAIN_2"/>
    <property type="match status" value="2"/>
</dbReference>
<evidence type="ECO:0000256" key="3">
    <source>
        <dbReference type="ARBA" id="ARBA00021117"/>
    </source>
</evidence>
<evidence type="ECO:0000256" key="7">
    <source>
        <dbReference type="ARBA" id="ARBA00022737"/>
    </source>
</evidence>
<feature type="domain" description="WW" evidence="16">
    <location>
        <begin position="194"/>
        <end position="228"/>
    </location>
</feature>
<evidence type="ECO:0000256" key="10">
    <source>
        <dbReference type="ARBA" id="ARBA00023163"/>
    </source>
</evidence>
<evidence type="ECO:0000256" key="2">
    <source>
        <dbReference type="ARBA" id="ARBA00004463"/>
    </source>
</evidence>
<feature type="region of interest" description="Disordered" evidence="15">
    <location>
        <begin position="335"/>
        <end position="391"/>
    </location>
</feature>
<proteinExistence type="predicted"/>
<evidence type="ECO:0000256" key="11">
    <source>
        <dbReference type="ARBA" id="ARBA00023187"/>
    </source>
</evidence>
<evidence type="ECO:0000256" key="4">
    <source>
        <dbReference type="ARBA" id="ARBA00022553"/>
    </source>
</evidence>
<evidence type="ECO:0000259" key="16">
    <source>
        <dbReference type="PROSITE" id="PS50020"/>
    </source>
</evidence>
<evidence type="ECO:0000313" key="17">
    <source>
        <dbReference type="EMBL" id="KAL3504269.1"/>
    </source>
</evidence>
<keyword evidence="5" id="KW-0399">Innate immunity</keyword>
<dbReference type="InterPro" id="IPR036020">
    <property type="entry name" value="WW_dom_sf"/>
</dbReference>
<evidence type="ECO:0000256" key="5">
    <source>
        <dbReference type="ARBA" id="ARBA00022588"/>
    </source>
</evidence>
<dbReference type="CDD" id="cd00201">
    <property type="entry name" value="WW"/>
    <property type="match status" value="2"/>
</dbReference>
<feature type="compositionally biased region" description="Polar residues" evidence="15">
    <location>
        <begin position="228"/>
        <end position="240"/>
    </location>
</feature>
<name>A0ABD2Y9X7_9GENT</name>
<evidence type="ECO:0000256" key="13">
    <source>
        <dbReference type="ARBA" id="ARBA00042167"/>
    </source>
</evidence>
<evidence type="ECO:0000256" key="14">
    <source>
        <dbReference type="ARBA" id="ARBA00046362"/>
    </source>
</evidence>
<dbReference type="Proteomes" id="UP001630127">
    <property type="component" value="Unassembled WGS sequence"/>
</dbReference>
<dbReference type="SUPFAM" id="SSF51045">
    <property type="entry name" value="WW domain"/>
    <property type="match status" value="2"/>
</dbReference>
<dbReference type="EMBL" id="JBJUIK010000014">
    <property type="protein sequence ID" value="KAL3504269.1"/>
    <property type="molecule type" value="Genomic_DNA"/>
</dbReference>